<dbReference type="Proteomes" id="UP001153332">
    <property type="component" value="Unassembled WGS sequence"/>
</dbReference>
<gene>
    <name evidence="1" type="ORF">O1611_g1836</name>
</gene>
<dbReference type="EMBL" id="JAPUUL010000228">
    <property type="protein sequence ID" value="KAJ8131788.1"/>
    <property type="molecule type" value="Genomic_DNA"/>
</dbReference>
<accession>A0ACC2JWX1</accession>
<proteinExistence type="predicted"/>
<reference evidence="1" key="1">
    <citation type="submission" date="2022-12" db="EMBL/GenBank/DDBJ databases">
        <title>Genome Sequence of Lasiodiplodia mahajangana.</title>
        <authorList>
            <person name="Buettner E."/>
        </authorList>
    </citation>
    <scope>NUCLEOTIDE SEQUENCE</scope>
    <source>
        <strain evidence="1">VT137</strain>
    </source>
</reference>
<evidence type="ECO:0000313" key="2">
    <source>
        <dbReference type="Proteomes" id="UP001153332"/>
    </source>
</evidence>
<evidence type="ECO:0000313" key="1">
    <source>
        <dbReference type="EMBL" id="KAJ8131788.1"/>
    </source>
</evidence>
<sequence>MLVSAFLNAVPEAKMMSQTIIPIAADIATKSDIRTASKYFESGLTAPTGTFAVKKERTENDTIKICCAVDMVGDMDKYFNWHVLTKTISYKTYHL</sequence>
<keyword evidence="2" id="KW-1185">Reference proteome</keyword>
<organism evidence="1 2">
    <name type="scientific">Lasiodiplodia mahajangana</name>
    <dbReference type="NCBI Taxonomy" id="1108764"/>
    <lineage>
        <taxon>Eukaryota</taxon>
        <taxon>Fungi</taxon>
        <taxon>Dikarya</taxon>
        <taxon>Ascomycota</taxon>
        <taxon>Pezizomycotina</taxon>
        <taxon>Dothideomycetes</taxon>
        <taxon>Dothideomycetes incertae sedis</taxon>
        <taxon>Botryosphaeriales</taxon>
        <taxon>Botryosphaeriaceae</taxon>
        <taxon>Lasiodiplodia</taxon>
    </lineage>
</organism>
<name>A0ACC2JWX1_9PEZI</name>
<protein>
    <submittedName>
        <fullName evidence="1">Uncharacterized protein</fullName>
    </submittedName>
</protein>
<comment type="caution">
    <text evidence="1">The sequence shown here is derived from an EMBL/GenBank/DDBJ whole genome shotgun (WGS) entry which is preliminary data.</text>
</comment>